<reference evidence="2" key="1">
    <citation type="submission" date="2024-02" db="UniProtKB">
        <authorList>
            <consortium name="WormBaseParasite"/>
        </authorList>
    </citation>
    <scope>IDENTIFICATION</scope>
</reference>
<proteinExistence type="predicted"/>
<dbReference type="AlphaFoldDB" id="A0AAF3J6S4"/>
<keyword evidence="1" id="KW-1185">Reference proteome</keyword>
<sequence>MARALLGKPKILLADAATSALGTSSEAAVQKYTKLRGAAYLGRVLSNSVTTFDDASSIDCINKVDHFSPGNPIDSRH</sequence>
<dbReference type="WBParaSite" id="MBELARI_LOCUS19741">
    <property type="protein sequence ID" value="MBELARI_LOCUS19741"/>
    <property type="gene ID" value="MBELARI_LOCUS19741"/>
</dbReference>
<dbReference type="InterPro" id="IPR027417">
    <property type="entry name" value="P-loop_NTPase"/>
</dbReference>
<organism evidence="1 2">
    <name type="scientific">Mesorhabditis belari</name>
    <dbReference type="NCBI Taxonomy" id="2138241"/>
    <lineage>
        <taxon>Eukaryota</taxon>
        <taxon>Metazoa</taxon>
        <taxon>Ecdysozoa</taxon>
        <taxon>Nematoda</taxon>
        <taxon>Chromadorea</taxon>
        <taxon>Rhabditida</taxon>
        <taxon>Rhabditina</taxon>
        <taxon>Rhabditomorpha</taxon>
        <taxon>Rhabditoidea</taxon>
        <taxon>Rhabditidae</taxon>
        <taxon>Mesorhabditinae</taxon>
        <taxon>Mesorhabditis</taxon>
    </lineage>
</organism>
<evidence type="ECO:0000313" key="2">
    <source>
        <dbReference type="WBParaSite" id="MBELARI_LOCUS19741"/>
    </source>
</evidence>
<protein>
    <submittedName>
        <fullName evidence="2">Uncharacterized protein</fullName>
    </submittedName>
</protein>
<dbReference type="Gene3D" id="3.40.50.300">
    <property type="entry name" value="P-loop containing nucleotide triphosphate hydrolases"/>
    <property type="match status" value="1"/>
</dbReference>
<dbReference type="Proteomes" id="UP000887575">
    <property type="component" value="Unassembled WGS sequence"/>
</dbReference>
<evidence type="ECO:0000313" key="1">
    <source>
        <dbReference type="Proteomes" id="UP000887575"/>
    </source>
</evidence>
<accession>A0AAF3J6S4</accession>
<name>A0AAF3J6S4_9BILA</name>
<dbReference type="SUPFAM" id="SSF52540">
    <property type="entry name" value="P-loop containing nucleoside triphosphate hydrolases"/>
    <property type="match status" value="1"/>
</dbReference>